<proteinExistence type="predicted"/>
<dbReference type="EMBL" id="NWSH01003557">
    <property type="protein sequence ID" value="PCG66114.1"/>
    <property type="molecule type" value="Genomic_DNA"/>
</dbReference>
<protein>
    <submittedName>
        <fullName evidence="1">Uncharacterized protein</fullName>
    </submittedName>
</protein>
<organism evidence="1">
    <name type="scientific">Heliothis virescens</name>
    <name type="common">Tobacco budworm moth</name>
    <dbReference type="NCBI Taxonomy" id="7102"/>
    <lineage>
        <taxon>Eukaryota</taxon>
        <taxon>Metazoa</taxon>
        <taxon>Ecdysozoa</taxon>
        <taxon>Arthropoda</taxon>
        <taxon>Hexapoda</taxon>
        <taxon>Insecta</taxon>
        <taxon>Pterygota</taxon>
        <taxon>Neoptera</taxon>
        <taxon>Endopterygota</taxon>
        <taxon>Lepidoptera</taxon>
        <taxon>Glossata</taxon>
        <taxon>Ditrysia</taxon>
        <taxon>Noctuoidea</taxon>
        <taxon>Noctuidae</taxon>
        <taxon>Heliothinae</taxon>
        <taxon>Heliothis</taxon>
    </lineage>
</organism>
<comment type="caution">
    <text evidence="1">The sequence shown here is derived from an EMBL/GenBank/DDBJ whole genome shotgun (WGS) entry which is preliminary data.</text>
</comment>
<gene>
    <name evidence="1" type="ORF">B5V51_8169</name>
</gene>
<accession>A0A2A4J3M6</accession>
<reference evidence="1" key="1">
    <citation type="submission" date="2017-09" db="EMBL/GenBank/DDBJ databases">
        <title>Contemporary evolution of a Lepidopteran species, Heliothis virescens, in response to modern agricultural practices.</title>
        <authorList>
            <person name="Fritz M.L."/>
            <person name="Deyonke A.M."/>
            <person name="Papanicolaou A."/>
            <person name="Micinski S."/>
            <person name="Westbrook J."/>
            <person name="Gould F."/>
        </authorList>
    </citation>
    <scope>NUCLEOTIDE SEQUENCE [LARGE SCALE GENOMIC DNA]</scope>
    <source>
        <strain evidence="1">HvINT-</strain>
        <tissue evidence="1">Whole body</tissue>
    </source>
</reference>
<dbReference type="AlphaFoldDB" id="A0A2A4J3M6"/>
<sequence length="132" mass="15515">MDLINQEILEELSIHAADPNYESRHAQNMIDLLEDIKHYEESIILNKVIIIMDKGLQRMKDSDYPFGTEIAELTRLRGELAKNLGKRRVMCAAARRICEEVTRETRNQRLRLEIQHKRFIDNAAIEIQQNIE</sequence>
<name>A0A2A4J3M6_HELVI</name>
<evidence type="ECO:0000313" key="1">
    <source>
        <dbReference type="EMBL" id="PCG66114.1"/>
    </source>
</evidence>